<dbReference type="GO" id="GO:0003676">
    <property type="term" value="F:nucleic acid binding"/>
    <property type="evidence" value="ECO:0007669"/>
    <property type="project" value="InterPro"/>
</dbReference>
<reference evidence="3" key="1">
    <citation type="submission" date="2022-11" db="UniProtKB">
        <authorList>
            <consortium name="WormBaseParasite"/>
        </authorList>
    </citation>
    <scope>IDENTIFICATION</scope>
</reference>
<keyword evidence="2" id="KW-1185">Reference proteome</keyword>
<accession>A0A915E522</accession>
<protein>
    <submittedName>
        <fullName evidence="3">DDE-1 domain-containing protein</fullName>
    </submittedName>
</protein>
<proteinExistence type="predicted"/>
<feature type="domain" description="DDE-1" evidence="1">
    <location>
        <begin position="2"/>
        <end position="106"/>
    </location>
</feature>
<evidence type="ECO:0000313" key="2">
    <source>
        <dbReference type="Proteomes" id="UP000887574"/>
    </source>
</evidence>
<sequence length="136" mass="15994">MNDEWTKDYLDKVFGSHLFERRSLVWDAFRCHIIQSTKKDLEAQQIDMAVVPRGCTKFVQAPDVRCNKSFKSKIQELYNDWMAEEKKPVYVAKDSAMNRLVNMYAAINDPTNEQIQEFLSSVQYGLGENNFNRWDD</sequence>
<dbReference type="Pfam" id="PF03184">
    <property type="entry name" value="DDE_1"/>
    <property type="match status" value="1"/>
</dbReference>
<dbReference type="InterPro" id="IPR004875">
    <property type="entry name" value="DDE_SF_endonuclease_dom"/>
</dbReference>
<dbReference type="AlphaFoldDB" id="A0A915E522"/>
<evidence type="ECO:0000259" key="1">
    <source>
        <dbReference type="Pfam" id="PF03184"/>
    </source>
</evidence>
<name>A0A915E522_9BILA</name>
<evidence type="ECO:0000313" key="3">
    <source>
        <dbReference type="WBParaSite" id="jg26560"/>
    </source>
</evidence>
<dbReference type="WBParaSite" id="jg26560">
    <property type="protein sequence ID" value="jg26560"/>
    <property type="gene ID" value="jg26560"/>
</dbReference>
<organism evidence="2 3">
    <name type="scientific">Ditylenchus dipsaci</name>
    <dbReference type="NCBI Taxonomy" id="166011"/>
    <lineage>
        <taxon>Eukaryota</taxon>
        <taxon>Metazoa</taxon>
        <taxon>Ecdysozoa</taxon>
        <taxon>Nematoda</taxon>
        <taxon>Chromadorea</taxon>
        <taxon>Rhabditida</taxon>
        <taxon>Tylenchina</taxon>
        <taxon>Tylenchomorpha</taxon>
        <taxon>Sphaerularioidea</taxon>
        <taxon>Anguinidae</taxon>
        <taxon>Anguininae</taxon>
        <taxon>Ditylenchus</taxon>
    </lineage>
</organism>
<dbReference type="Proteomes" id="UP000887574">
    <property type="component" value="Unplaced"/>
</dbReference>